<evidence type="ECO:0000256" key="6">
    <source>
        <dbReference type="SAM" id="Phobius"/>
    </source>
</evidence>
<dbReference type="AlphaFoldDB" id="A0ABD5R921"/>
<accession>A0ABD5R921</accession>
<keyword evidence="3 6" id="KW-1133">Transmembrane helix</keyword>
<evidence type="ECO:0000313" key="8">
    <source>
        <dbReference type="EMBL" id="MFC5366400.1"/>
    </source>
</evidence>
<dbReference type="NCBIfam" id="TIGR02228">
    <property type="entry name" value="sigpep_I_arch"/>
    <property type="match status" value="1"/>
</dbReference>
<dbReference type="GO" id="GO:0009003">
    <property type="term" value="F:signal peptidase activity"/>
    <property type="evidence" value="ECO:0007669"/>
    <property type="project" value="UniProtKB-EC"/>
</dbReference>
<evidence type="ECO:0000256" key="4">
    <source>
        <dbReference type="ARBA" id="ARBA00023136"/>
    </source>
</evidence>
<keyword evidence="4 6" id="KW-0472">Membrane</keyword>
<gene>
    <name evidence="8" type="ORF">ACFPJ5_05570</name>
</gene>
<evidence type="ECO:0000259" key="7">
    <source>
        <dbReference type="Pfam" id="PF10502"/>
    </source>
</evidence>
<dbReference type="EC" id="3.4.21.89" evidence="8"/>
<reference evidence="8 9" key="1">
    <citation type="journal article" date="2019" name="Int. J. Syst. Evol. Microbiol.">
        <title>The Global Catalogue of Microorganisms (GCM) 10K type strain sequencing project: providing services to taxonomists for standard genome sequencing and annotation.</title>
        <authorList>
            <consortium name="The Broad Institute Genomics Platform"/>
            <consortium name="The Broad Institute Genome Sequencing Center for Infectious Disease"/>
            <person name="Wu L."/>
            <person name="Ma J."/>
        </authorList>
    </citation>
    <scope>NUCLEOTIDE SEQUENCE [LARGE SCALE GENOMIC DNA]</scope>
    <source>
        <strain evidence="8 9">CGMCC 1.12237</strain>
    </source>
</reference>
<feature type="region of interest" description="Disordered" evidence="5">
    <location>
        <begin position="311"/>
        <end position="437"/>
    </location>
</feature>
<evidence type="ECO:0000256" key="5">
    <source>
        <dbReference type="SAM" id="MobiDB-lite"/>
    </source>
</evidence>
<keyword evidence="9" id="KW-1185">Reference proteome</keyword>
<dbReference type="PANTHER" id="PTHR10806:SF6">
    <property type="entry name" value="SIGNAL PEPTIDASE COMPLEX CATALYTIC SUBUNIT SEC11"/>
    <property type="match status" value="1"/>
</dbReference>
<evidence type="ECO:0000256" key="2">
    <source>
        <dbReference type="ARBA" id="ARBA00022692"/>
    </source>
</evidence>
<dbReference type="GO" id="GO:0016020">
    <property type="term" value="C:membrane"/>
    <property type="evidence" value="ECO:0007669"/>
    <property type="project" value="UniProtKB-SubCell"/>
</dbReference>
<proteinExistence type="predicted"/>
<sequence length="437" mass="43835">MTRAEANSTTSRLPSPTLGGVVNVLAVVVLIAVVAPFVVYSMPAVVGADHSFVVLSGSMEPEISPGDVVVVSEATQRQIERGDVITFMQRDAEVPTTHRVVEVNPREEGVAYTTKGDANEDPDPAPVRPEQVIGEVTYVIPLIGYVVRFANTQTGFLLLIGLPLGLLVVNEAWSILRAGNDGTGGGETTSDEGGVAAAPEAADAPTAPDATTTPAVTTAESVTGESGTADRTTAESTATDAGDESTEPTASTYTVTRSDLRLSMAILSVFAVYATWIALQETSGVTVTAAVGSGAGVVICGAIYYAAGGDAGSSSSTVAHRDGPDDDDGGAVTDTGPDDGGSAGTRVARSTADPGGEDGSSAADSAGDGSLPTVEPPVVRLPETPETPPATGGEKTAGHGAEATNGTGVADETAESVPASSDDADLSDESGDGGEER</sequence>
<dbReference type="PRINTS" id="PR00728">
    <property type="entry name" value="SIGNALPTASE"/>
</dbReference>
<dbReference type="PANTHER" id="PTHR10806">
    <property type="entry name" value="SIGNAL PEPTIDASE COMPLEX CATALYTIC SUBUNIT SEC11"/>
    <property type="match status" value="1"/>
</dbReference>
<comment type="caution">
    <text evidence="8">The sequence shown here is derived from an EMBL/GenBank/DDBJ whole genome shotgun (WGS) entry which is preliminary data.</text>
</comment>
<feature type="compositionally biased region" description="Polar residues" evidence="5">
    <location>
        <begin position="221"/>
        <end position="239"/>
    </location>
</feature>
<dbReference type="InterPro" id="IPR036286">
    <property type="entry name" value="LexA/Signal_pep-like_sf"/>
</dbReference>
<feature type="region of interest" description="Disordered" evidence="5">
    <location>
        <begin position="180"/>
        <end position="252"/>
    </location>
</feature>
<dbReference type="Pfam" id="PF10502">
    <property type="entry name" value="Peptidase_S26"/>
    <property type="match status" value="1"/>
</dbReference>
<keyword evidence="8" id="KW-0378">Hydrolase</keyword>
<dbReference type="InterPro" id="IPR001733">
    <property type="entry name" value="Peptidase_S26B"/>
</dbReference>
<feature type="transmembrane region" description="Helical" evidence="6">
    <location>
        <begin position="20"/>
        <end position="40"/>
    </location>
</feature>
<evidence type="ECO:0000256" key="3">
    <source>
        <dbReference type="ARBA" id="ARBA00022989"/>
    </source>
</evidence>
<dbReference type="CDD" id="cd06530">
    <property type="entry name" value="S26_SPase_I"/>
    <property type="match status" value="1"/>
</dbReference>
<feature type="compositionally biased region" description="Acidic residues" evidence="5">
    <location>
        <begin position="422"/>
        <end position="437"/>
    </location>
</feature>
<feature type="domain" description="Peptidase S26" evidence="7">
    <location>
        <begin position="38"/>
        <end position="101"/>
    </location>
</feature>
<dbReference type="SUPFAM" id="SSF51306">
    <property type="entry name" value="LexA/Signal peptidase"/>
    <property type="match status" value="1"/>
</dbReference>
<dbReference type="EMBL" id="JBHSKX010000001">
    <property type="protein sequence ID" value="MFC5366400.1"/>
    <property type="molecule type" value="Genomic_DNA"/>
</dbReference>
<dbReference type="InterPro" id="IPR019533">
    <property type="entry name" value="Peptidase_S26"/>
</dbReference>
<feature type="compositionally biased region" description="Low complexity" evidence="5">
    <location>
        <begin position="191"/>
        <end position="220"/>
    </location>
</feature>
<dbReference type="Gene3D" id="2.10.109.10">
    <property type="entry name" value="Umud Fragment, subunit A"/>
    <property type="match status" value="1"/>
</dbReference>
<evidence type="ECO:0000256" key="1">
    <source>
        <dbReference type="ARBA" id="ARBA00004370"/>
    </source>
</evidence>
<organism evidence="8 9">
    <name type="scientific">Salinirubrum litoreum</name>
    <dbReference type="NCBI Taxonomy" id="1126234"/>
    <lineage>
        <taxon>Archaea</taxon>
        <taxon>Methanobacteriati</taxon>
        <taxon>Methanobacteriota</taxon>
        <taxon>Stenosarchaea group</taxon>
        <taxon>Halobacteria</taxon>
        <taxon>Halobacteriales</taxon>
        <taxon>Haloferacaceae</taxon>
        <taxon>Salinirubrum</taxon>
    </lineage>
</organism>
<dbReference type="RefSeq" id="WP_227228253.1">
    <property type="nucleotide sequence ID" value="NZ_JAJCVJ010000001.1"/>
</dbReference>
<feature type="transmembrane region" description="Helical" evidence="6">
    <location>
        <begin position="260"/>
        <end position="279"/>
    </location>
</feature>
<evidence type="ECO:0000313" key="9">
    <source>
        <dbReference type="Proteomes" id="UP001596201"/>
    </source>
</evidence>
<comment type="subcellular location">
    <subcellularLocation>
        <location evidence="1">Membrane</location>
    </subcellularLocation>
</comment>
<feature type="transmembrane region" description="Helical" evidence="6">
    <location>
        <begin position="285"/>
        <end position="307"/>
    </location>
</feature>
<protein>
    <submittedName>
        <fullName evidence="8">Signal peptidase I</fullName>
        <ecNumber evidence="8">3.4.21.89</ecNumber>
    </submittedName>
</protein>
<name>A0ABD5R921_9EURY</name>
<dbReference type="Proteomes" id="UP001596201">
    <property type="component" value="Unassembled WGS sequence"/>
</dbReference>
<keyword evidence="2 6" id="KW-0812">Transmembrane</keyword>
<feature type="compositionally biased region" description="Low complexity" evidence="5">
    <location>
        <begin position="359"/>
        <end position="370"/>
    </location>
</feature>